<dbReference type="Gene3D" id="3.90.550.10">
    <property type="entry name" value="Spore Coat Polysaccharide Biosynthesis Protein SpsA, Chain A"/>
    <property type="match status" value="1"/>
</dbReference>
<comment type="caution">
    <text evidence="2">The sequence shown here is derived from an EMBL/GenBank/DDBJ whole genome shotgun (WGS) entry which is preliminary data.</text>
</comment>
<dbReference type="InterPro" id="IPR025877">
    <property type="entry name" value="MobA-like_NTP_Trfase"/>
</dbReference>
<dbReference type="EMBL" id="PKTG01000085">
    <property type="protein sequence ID" value="PLX17561.1"/>
    <property type="molecule type" value="Genomic_DNA"/>
</dbReference>
<reference evidence="2 3" key="1">
    <citation type="submission" date="2017-11" db="EMBL/GenBank/DDBJ databases">
        <title>Genome-resolved metagenomics identifies genetic mobility, metabolic interactions, and unexpected diversity in perchlorate-reducing communities.</title>
        <authorList>
            <person name="Barnum T.P."/>
            <person name="Figueroa I.A."/>
            <person name="Carlstrom C.I."/>
            <person name="Lucas L.N."/>
            <person name="Engelbrektson A.L."/>
            <person name="Coates J.D."/>
        </authorList>
    </citation>
    <scope>NUCLEOTIDE SEQUENCE [LARGE SCALE GENOMIC DNA]</scope>
    <source>
        <strain evidence="2">BM706</strain>
    </source>
</reference>
<organism evidence="2 3">
    <name type="scientific">Muiribacterium halophilum</name>
    <dbReference type="NCBI Taxonomy" id="2053465"/>
    <lineage>
        <taxon>Bacteria</taxon>
        <taxon>Candidatus Muiribacteriota</taxon>
        <taxon>Candidatus Muiribacteriia</taxon>
        <taxon>Candidatus Muiribacteriales</taxon>
        <taxon>Candidatus Muiribacteriaceae</taxon>
        <taxon>Candidatus Muiribacterium</taxon>
    </lineage>
</organism>
<dbReference type="SUPFAM" id="SSF53448">
    <property type="entry name" value="Nucleotide-diphospho-sugar transferases"/>
    <property type="match status" value="1"/>
</dbReference>
<dbReference type="Proteomes" id="UP000234857">
    <property type="component" value="Unassembled WGS sequence"/>
</dbReference>
<dbReference type="PANTHER" id="PTHR43777">
    <property type="entry name" value="MOLYBDENUM COFACTOR CYTIDYLYLTRANSFERASE"/>
    <property type="match status" value="1"/>
</dbReference>
<gene>
    <name evidence="2" type="ORF">C0601_07330</name>
</gene>
<dbReference type="PANTHER" id="PTHR43777:SF1">
    <property type="entry name" value="MOLYBDENUM COFACTOR CYTIDYLYLTRANSFERASE"/>
    <property type="match status" value="1"/>
</dbReference>
<dbReference type="GO" id="GO:0016779">
    <property type="term" value="F:nucleotidyltransferase activity"/>
    <property type="evidence" value="ECO:0007669"/>
    <property type="project" value="UniProtKB-ARBA"/>
</dbReference>
<protein>
    <recommendedName>
        <fullName evidence="1">MobA-like NTP transferase domain-containing protein</fullName>
    </recommendedName>
</protein>
<proteinExistence type="predicted"/>
<dbReference type="Pfam" id="PF12804">
    <property type="entry name" value="NTP_transf_3"/>
    <property type="match status" value="1"/>
</dbReference>
<evidence type="ECO:0000313" key="3">
    <source>
        <dbReference type="Proteomes" id="UP000234857"/>
    </source>
</evidence>
<evidence type="ECO:0000313" key="2">
    <source>
        <dbReference type="EMBL" id="PLX17561.1"/>
    </source>
</evidence>
<dbReference type="InterPro" id="IPR029044">
    <property type="entry name" value="Nucleotide-diphossugar_trans"/>
</dbReference>
<name>A0A2N5ZFZ1_MUIH1</name>
<dbReference type="AlphaFoldDB" id="A0A2N5ZFZ1"/>
<accession>A0A2N5ZFZ1</accession>
<sequence>MIFTGLIIAGGYSNRFKGFKPLANINGESFLSNICIKLHGLSKNTVIVTGHKHQLIEDHIKEKDFLNTFCINNKDFKKGMSSSILIGLKHIKERFPESHTIYQPVDIPHIAPDTYFKLIQTTKERNPEILKPSYNMKGGHPLIISPNTRDILIERLREDNLKIAIKKIGIKMEYLNTDDISVIQDIDTPEDLDNYLSDIRFIPV</sequence>
<evidence type="ECO:0000259" key="1">
    <source>
        <dbReference type="Pfam" id="PF12804"/>
    </source>
</evidence>
<feature type="domain" description="MobA-like NTP transferase" evidence="1">
    <location>
        <begin position="5"/>
        <end position="159"/>
    </location>
</feature>